<proteinExistence type="predicted"/>
<accession>A0A919B580</accession>
<comment type="caution">
    <text evidence="1">The sequence shown here is derived from an EMBL/GenBank/DDBJ whole genome shotgun (WGS) entry which is preliminary data.</text>
</comment>
<organism evidence="1 2">
    <name type="scientific">Streptomyces mashuensis</name>
    <dbReference type="NCBI Taxonomy" id="33904"/>
    <lineage>
        <taxon>Bacteria</taxon>
        <taxon>Bacillati</taxon>
        <taxon>Actinomycetota</taxon>
        <taxon>Actinomycetes</taxon>
        <taxon>Kitasatosporales</taxon>
        <taxon>Streptomycetaceae</taxon>
        <taxon>Streptomyces</taxon>
    </lineage>
</organism>
<sequence>MAMDVQARARQTLAAIRLVNGAAALLAPRLMARRLGADAAGPALVYVLRMFGVRTVVLGADLLLVRDPEQLHRMLRVGTFIHASDALAAACAGRHGTLPRATATAATTVSTVNVALTLLARWGSGAPGAIAEGADR</sequence>
<name>A0A919B580_9ACTN</name>
<dbReference type="EMBL" id="BNBD01000008">
    <property type="protein sequence ID" value="GHF54377.1"/>
    <property type="molecule type" value="Genomic_DNA"/>
</dbReference>
<evidence type="ECO:0000313" key="1">
    <source>
        <dbReference type="EMBL" id="GHF54377.1"/>
    </source>
</evidence>
<dbReference type="AlphaFoldDB" id="A0A919B580"/>
<gene>
    <name evidence="1" type="ORF">GCM10010218_39540</name>
</gene>
<reference evidence="1" key="2">
    <citation type="submission" date="2020-09" db="EMBL/GenBank/DDBJ databases">
        <authorList>
            <person name="Sun Q."/>
            <person name="Ohkuma M."/>
        </authorList>
    </citation>
    <scope>NUCLEOTIDE SEQUENCE</scope>
    <source>
        <strain evidence="1">JCM 4059</strain>
    </source>
</reference>
<reference evidence="1" key="1">
    <citation type="journal article" date="2014" name="Int. J. Syst. Evol. Microbiol.">
        <title>Complete genome sequence of Corynebacterium casei LMG S-19264T (=DSM 44701T), isolated from a smear-ripened cheese.</title>
        <authorList>
            <consortium name="US DOE Joint Genome Institute (JGI-PGF)"/>
            <person name="Walter F."/>
            <person name="Albersmeier A."/>
            <person name="Kalinowski J."/>
            <person name="Ruckert C."/>
        </authorList>
    </citation>
    <scope>NUCLEOTIDE SEQUENCE</scope>
    <source>
        <strain evidence="1">JCM 4059</strain>
    </source>
</reference>
<dbReference type="Proteomes" id="UP000638313">
    <property type="component" value="Unassembled WGS sequence"/>
</dbReference>
<evidence type="ECO:0000313" key="2">
    <source>
        <dbReference type="Proteomes" id="UP000638313"/>
    </source>
</evidence>
<protein>
    <submittedName>
        <fullName evidence="1">Uncharacterized protein</fullName>
    </submittedName>
</protein>
<keyword evidence="2" id="KW-1185">Reference proteome</keyword>